<comment type="function">
    <text evidence="4">Acts as a flagellar brake, regulating swimming and swarming in a bis-(3'-5') cyclic diguanylic acid (c-di-GMP)-dependent manner. Binds 1 c-di-GMP dimer per subunit. Increasing levels of c-di-GMP lead to decreased motility.</text>
</comment>
<proteinExistence type="inferred from homology"/>
<protein>
    <recommendedName>
        <fullName evidence="4">Flagellar brake protein YcgR</fullName>
    </recommendedName>
    <alternativeName>
        <fullName evidence="4">Cyclic di-GMP binding protein YcgR</fullName>
    </alternativeName>
</protein>
<name>A0A6M8SND3_9NEIS</name>
<keyword evidence="7" id="KW-0969">Cilium</keyword>
<evidence type="ECO:0000259" key="5">
    <source>
        <dbReference type="Pfam" id="PF07238"/>
    </source>
</evidence>
<evidence type="ECO:0000256" key="2">
    <source>
        <dbReference type="ARBA" id="ARBA00022741"/>
    </source>
</evidence>
<evidence type="ECO:0000256" key="4">
    <source>
        <dbReference type="HAMAP-Rule" id="MF_01457"/>
    </source>
</evidence>
<keyword evidence="7" id="KW-0282">Flagellum</keyword>
<dbReference type="Pfam" id="PF07238">
    <property type="entry name" value="PilZ"/>
    <property type="match status" value="1"/>
</dbReference>
<keyword evidence="3 4" id="KW-0975">Bacterial flagellum</keyword>
<gene>
    <name evidence="4" type="primary">ycgR</name>
    <name evidence="7" type="ORF">HQN60_08255</name>
</gene>
<evidence type="ECO:0000313" key="7">
    <source>
        <dbReference type="EMBL" id="QKJ66693.1"/>
    </source>
</evidence>
<comment type="similarity">
    <text evidence="4">Belongs to the YcgR family.</text>
</comment>
<evidence type="ECO:0000259" key="6">
    <source>
        <dbReference type="Pfam" id="PF07317"/>
    </source>
</evidence>
<accession>A0A6M8SND3</accession>
<dbReference type="KEGG" id="dee:HQN60_08255"/>
<dbReference type="Gene3D" id="2.40.10.220">
    <property type="entry name" value="predicted glycosyltransferase like domains"/>
    <property type="match status" value="1"/>
</dbReference>
<dbReference type="InterPro" id="IPR009875">
    <property type="entry name" value="PilZ_domain"/>
</dbReference>
<dbReference type="RefSeq" id="WP_173533197.1">
    <property type="nucleotide sequence ID" value="NZ_CP054143.1"/>
</dbReference>
<dbReference type="GO" id="GO:0071973">
    <property type="term" value="P:bacterial-type flagellum-dependent cell motility"/>
    <property type="evidence" value="ECO:0007669"/>
    <property type="project" value="UniProtKB-UniRule"/>
</dbReference>
<comment type="subunit">
    <text evidence="4">Monomer. Interacts with the flagellar basal bodies.</text>
</comment>
<evidence type="ECO:0000256" key="3">
    <source>
        <dbReference type="ARBA" id="ARBA00023143"/>
    </source>
</evidence>
<feature type="domain" description="Type III secretion system flagellar brake protein YcgR PilZN" evidence="6">
    <location>
        <begin position="18"/>
        <end position="122"/>
    </location>
</feature>
<dbReference type="HAMAP" id="MF_01457">
    <property type="entry name" value="YcgR"/>
    <property type="match status" value="1"/>
</dbReference>
<keyword evidence="7" id="KW-0966">Cell projection</keyword>
<evidence type="ECO:0000313" key="8">
    <source>
        <dbReference type="Proteomes" id="UP000504844"/>
    </source>
</evidence>
<sequence>MASNSSLTPIRLKDPSPYLVHDRDEIFLVLTRLAKKPELVCLYANQQSDVFILSALLQVNQNNLIFDLGRNAELNQRLLSAKTICCVAHINSIHYQFDLIVSAATSINEQAAIDCLFPTQMLSLQRRDFYRLSIPLSTPLSCLIPLQQGGDVEISMSDISLGGVGLLGFVPDISLEIGSILHNCRIELPQIGLITADIEICTSNELIMKNGIRTIRSGCRFINLSGSGQTLVQRYINHVERKRLALE</sequence>
<dbReference type="Proteomes" id="UP000504844">
    <property type="component" value="Chromosome"/>
</dbReference>
<dbReference type="InterPro" id="IPR009926">
    <property type="entry name" value="T3SS_YcgR_PilZN"/>
</dbReference>
<feature type="domain" description="PilZ" evidence="5">
    <location>
        <begin position="125"/>
        <end position="237"/>
    </location>
</feature>
<dbReference type="GO" id="GO:0071945">
    <property type="term" value="P:regulation of bacterial-type flagellum-dependent cell motility by regulation of motor speed"/>
    <property type="evidence" value="ECO:0007669"/>
    <property type="project" value="UniProtKB-UniRule"/>
</dbReference>
<comment type="subcellular location">
    <subcellularLocation>
        <location evidence="4">Bacterial flagellum basal body</location>
    </subcellularLocation>
</comment>
<dbReference type="EMBL" id="CP054143">
    <property type="protein sequence ID" value="QKJ66693.1"/>
    <property type="molecule type" value="Genomic_DNA"/>
</dbReference>
<dbReference type="GO" id="GO:0035438">
    <property type="term" value="F:cyclic-di-GMP binding"/>
    <property type="evidence" value="ECO:0007669"/>
    <property type="project" value="UniProtKB-UniRule"/>
</dbReference>
<reference evidence="7 8" key="1">
    <citation type="submission" date="2020-05" db="EMBL/GenBank/DDBJ databases">
        <title>Complete genome sequence of Deefgea sp. D17.</title>
        <authorList>
            <person name="Bae J.-W."/>
            <person name="Han J.E."/>
        </authorList>
    </citation>
    <scope>NUCLEOTIDE SEQUENCE [LARGE SCALE GENOMIC DNA]</scope>
    <source>
        <strain evidence="7 8">D17</strain>
    </source>
</reference>
<dbReference type="GO" id="GO:0009425">
    <property type="term" value="C:bacterial-type flagellum basal body"/>
    <property type="evidence" value="ECO:0007669"/>
    <property type="project" value="UniProtKB-SubCell"/>
</dbReference>
<dbReference type="AlphaFoldDB" id="A0A6M8SND3"/>
<dbReference type="InterPro" id="IPR012349">
    <property type="entry name" value="Split_barrel_FMN-bd"/>
</dbReference>
<organism evidence="7 8">
    <name type="scientific">Deefgea piscis</name>
    <dbReference type="NCBI Taxonomy" id="2739061"/>
    <lineage>
        <taxon>Bacteria</taxon>
        <taxon>Pseudomonadati</taxon>
        <taxon>Pseudomonadota</taxon>
        <taxon>Betaproteobacteria</taxon>
        <taxon>Neisseriales</taxon>
        <taxon>Chitinibacteraceae</taxon>
        <taxon>Deefgea</taxon>
    </lineage>
</organism>
<dbReference type="Gene3D" id="2.30.110.10">
    <property type="entry name" value="Electron Transport, Fmn-binding Protein, Chain A"/>
    <property type="match status" value="1"/>
</dbReference>
<keyword evidence="1 4" id="KW-0973">c-di-GMP</keyword>
<keyword evidence="2 4" id="KW-0547">Nucleotide-binding</keyword>
<keyword evidence="8" id="KW-1185">Reference proteome</keyword>
<dbReference type="Pfam" id="PF07317">
    <property type="entry name" value="PilZN"/>
    <property type="match status" value="1"/>
</dbReference>
<dbReference type="InterPro" id="IPR023787">
    <property type="entry name" value="T3SS_YcgR"/>
</dbReference>
<evidence type="ECO:0000256" key="1">
    <source>
        <dbReference type="ARBA" id="ARBA00022636"/>
    </source>
</evidence>